<evidence type="ECO:0000256" key="2">
    <source>
        <dbReference type="SAM" id="MobiDB-lite"/>
    </source>
</evidence>
<dbReference type="AlphaFoldDB" id="A0A2H0KTU5"/>
<reference evidence="3 4" key="1">
    <citation type="submission" date="2017-09" db="EMBL/GenBank/DDBJ databases">
        <title>Depth-based differentiation of microbial function through sediment-hosted aquifers and enrichment of novel symbionts in the deep terrestrial subsurface.</title>
        <authorList>
            <person name="Probst A.J."/>
            <person name="Ladd B."/>
            <person name="Jarett J.K."/>
            <person name="Geller-Mcgrath D.E."/>
            <person name="Sieber C.M."/>
            <person name="Emerson J.B."/>
            <person name="Anantharaman K."/>
            <person name="Thomas B.C."/>
            <person name="Malmstrom R."/>
            <person name="Stieglmeier M."/>
            <person name="Klingl A."/>
            <person name="Woyke T."/>
            <person name="Ryan C.M."/>
            <person name="Banfield J.F."/>
        </authorList>
    </citation>
    <scope>NUCLEOTIDE SEQUENCE [LARGE SCALE GENOMIC DNA]</scope>
    <source>
        <strain evidence="3">CG11_big_fil_rev_8_21_14_0_20_40_15</strain>
    </source>
</reference>
<sequence>MEKEPQFLKNQEILEEKSEENSEAKPEEILVLDAEVENAKLKLAEEQKERQEKEDFFEKTQVQEQIMTKGFLSKFTEVPKNVKRGIMILAAAGIFLSVSGKAMAAGEHRVYQGWQNTTRQVERMPYQYEAREKQKMEAIQYQYQLKERVRSDAYQEYLKESETIQRIYEQRKFDIMIGRIEGATDYFGKQKANQALEQWKQDETLKAKQRWATKAWAAEEQYRQEVQKIQQWR</sequence>
<protein>
    <submittedName>
        <fullName evidence="3">Uncharacterized protein</fullName>
    </submittedName>
</protein>
<keyword evidence="1" id="KW-0175">Coiled coil</keyword>
<name>A0A2H0KTU5_9BACT</name>
<feature type="coiled-coil region" evidence="1">
    <location>
        <begin position="29"/>
        <end position="56"/>
    </location>
</feature>
<evidence type="ECO:0000313" key="4">
    <source>
        <dbReference type="Proteomes" id="UP000229317"/>
    </source>
</evidence>
<proteinExistence type="predicted"/>
<accession>A0A2H0KTU5</accession>
<feature type="region of interest" description="Disordered" evidence="2">
    <location>
        <begin position="1"/>
        <end position="27"/>
    </location>
</feature>
<evidence type="ECO:0000313" key="3">
    <source>
        <dbReference type="EMBL" id="PIQ75568.1"/>
    </source>
</evidence>
<organism evidence="3 4">
    <name type="scientific">Candidatus Portnoybacteria bacterium CG11_big_fil_rev_8_21_14_0_20_40_15</name>
    <dbReference type="NCBI Taxonomy" id="1974817"/>
    <lineage>
        <taxon>Bacteria</taxon>
        <taxon>Candidatus Portnoyibacteriota</taxon>
    </lineage>
</organism>
<dbReference type="Proteomes" id="UP000229317">
    <property type="component" value="Unassembled WGS sequence"/>
</dbReference>
<comment type="caution">
    <text evidence="3">The sequence shown here is derived from an EMBL/GenBank/DDBJ whole genome shotgun (WGS) entry which is preliminary data.</text>
</comment>
<gene>
    <name evidence="3" type="ORF">COV84_00560</name>
</gene>
<evidence type="ECO:0000256" key="1">
    <source>
        <dbReference type="SAM" id="Coils"/>
    </source>
</evidence>
<dbReference type="EMBL" id="PCVO01000006">
    <property type="protein sequence ID" value="PIQ75568.1"/>
    <property type="molecule type" value="Genomic_DNA"/>
</dbReference>